<reference evidence="2" key="2">
    <citation type="submission" date="2023-06" db="EMBL/GenBank/DDBJ databases">
        <authorList>
            <consortium name="Lawrence Berkeley National Laboratory"/>
            <person name="Mondo S.J."/>
            <person name="Hensen N."/>
            <person name="Bonometti L."/>
            <person name="Westerberg I."/>
            <person name="Brannstrom I.O."/>
            <person name="Guillou S."/>
            <person name="Cros-Aarteil S."/>
            <person name="Calhoun S."/>
            <person name="Haridas S."/>
            <person name="Kuo A."/>
            <person name="Pangilinan J."/>
            <person name="Riley R."/>
            <person name="Labutti K."/>
            <person name="Andreopoulos B."/>
            <person name="Lipzen A."/>
            <person name="Chen C."/>
            <person name="Yanf M."/>
            <person name="Daum C."/>
            <person name="Ng V."/>
            <person name="Clum A."/>
            <person name="Steindorff A."/>
            <person name="Ohm R."/>
            <person name="Martin F."/>
            <person name="Silar P."/>
            <person name="Natvig D."/>
            <person name="Lalanne C."/>
            <person name="Gautier V."/>
            <person name="Ament-Velasquez S.L."/>
            <person name="Kruys A."/>
            <person name="Hutchinson M.I."/>
            <person name="Powell A.J."/>
            <person name="Barry K."/>
            <person name="Miller A.N."/>
            <person name="Grigoriev I.V."/>
            <person name="Debuchy R."/>
            <person name="Gladieux P."/>
            <person name="Thoren M.H."/>
            <person name="Johannesson H."/>
        </authorList>
    </citation>
    <scope>NUCLEOTIDE SEQUENCE</scope>
    <source>
        <strain evidence="2">CBS 333.67</strain>
    </source>
</reference>
<organism evidence="2 3">
    <name type="scientific">Chaetomium strumarium</name>
    <dbReference type="NCBI Taxonomy" id="1170767"/>
    <lineage>
        <taxon>Eukaryota</taxon>
        <taxon>Fungi</taxon>
        <taxon>Dikarya</taxon>
        <taxon>Ascomycota</taxon>
        <taxon>Pezizomycotina</taxon>
        <taxon>Sordariomycetes</taxon>
        <taxon>Sordariomycetidae</taxon>
        <taxon>Sordariales</taxon>
        <taxon>Chaetomiaceae</taxon>
        <taxon>Chaetomium</taxon>
    </lineage>
</organism>
<evidence type="ECO:0000313" key="2">
    <source>
        <dbReference type="EMBL" id="KAK3308839.1"/>
    </source>
</evidence>
<feature type="compositionally biased region" description="Polar residues" evidence="1">
    <location>
        <begin position="63"/>
        <end position="75"/>
    </location>
</feature>
<reference evidence="2" key="1">
    <citation type="journal article" date="2023" name="Mol. Phylogenet. Evol.">
        <title>Genome-scale phylogeny and comparative genomics of the fungal order Sordariales.</title>
        <authorList>
            <person name="Hensen N."/>
            <person name="Bonometti L."/>
            <person name="Westerberg I."/>
            <person name="Brannstrom I.O."/>
            <person name="Guillou S."/>
            <person name="Cros-Aarteil S."/>
            <person name="Calhoun S."/>
            <person name="Haridas S."/>
            <person name="Kuo A."/>
            <person name="Mondo S."/>
            <person name="Pangilinan J."/>
            <person name="Riley R."/>
            <person name="LaButti K."/>
            <person name="Andreopoulos B."/>
            <person name="Lipzen A."/>
            <person name="Chen C."/>
            <person name="Yan M."/>
            <person name="Daum C."/>
            <person name="Ng V."/>
            <person name="Clum A."/>
            <person name="Steindorff A."/>
            <person name="Ohm R.A."/>
            <person name="Martin F."/>
            <person name="Silar P."/>
            <person name="Natvig D.O."/>
            <person name="Lalanne C."/>
            <person name="Gautier V."/>
            <person name="Ament-Velasquez S.L."/>
            <person name="Kruys A."/>
            <person name="Hutchinson M.I."/>
            <person name="Powell A.J."/>
            <person name="Barry K."/>
            <person name="Miller A.N."/>
            <person name="Grigoriev I.V."/>
            <person name="Debuchy R."/>
            <person name="Gladieux P."/>
            <person name="Hiltunen Thoren M."/>
            <person name="Johannesson H."/>
        </authorList>
    </citation>
    <scope>NUCLEOTIDE SEQUENCE</scope>
    <source>
        <strain evidence="2">CBS 333.67</strain>
    </source>
</reference>
<feature type="compositionally biased region" description="Polar residues" evidence="1">
    <location>
        <begin position="128"/>
        <end position="145"/>
    </location>
</feature>
<accession>A0AAJ0M4S7</accession>
<proteinExistence type="predicted"/>
<feature type="compositionally biased region" description="Acidic residues" evidence="1">
    <location>
        <begin position="366"/>
        <end position="383"/>
    </location>
</feature>
<feature type="region of interest" description="Disordered" evidence="1">
    <location>
        <begin position="116"/>
        <end position="145"/>
    </location>
</feature>
<gene>
    <name evidence="2" type="ORF">B0T15DRAFT_120529</name>
</gene>
<protein>
    <submittedName>
        <fullName evidence="2">Uncharacterized protein</fullName>
    </submittedName>
</protein>
<dbReference type="Proteomes" id="UP001273166">
    <property type="component" value="Unassembled WGS sequence"/>
</dbReference>
<feature type="compositionally biased region" description="Low complexity" evidence="1">
    <location>
        <begin position="188"/>
        <end position="204"/>
    </location>
</feature>
<dbReference type="EMBL" id="JAUDZG010000002">
    <property type="protein sequence ID" value="KAK3308839.1"/>
    <property type="molecule type" value="Genomic_DNA"/>
</dbReference>
<feature type="region of interest" description="Disordered" evidence="1">
    <location>
        <begin position="40"/>
        <end position="76"/>
    </location>
</feature>
<keyword evidence="3" id="KW-1185">Reference proteome</keyword>
<sequence>MLPSLYGTNNTGAAHDPVSSGTYTVDTMLNELSRQLTVNTRRHSRACNGQPRGGNPMRISKPGSANSSPRTSAFQSRRRTLIGDGFQGKLQTQSPVTGQAYLPTPASEAPSEFFYGRESRPARPLSWHPSSQYAQQTPFPQHDSSGNVLYQFPAYSDAEMLAALQQMPPTPTVYSGYTSPAESFSPLSLPYSNLSSQQQQQQGPTYPPAVCSDYPSAGALSEIPYLPPPQAGSASFAWEPCPANTSMLSRHTAPPTPEDFACSLMLNQAAGEARAALPQQPTKQSAAISSRQSFEPLIRSDENDEESEGEILYGMGLYDEPDHRRAPSLHQSVVLSLLGSAVDPKEETDSGEGLGLKLEDAWEPPASEDEEDGEDDGEGQEEA</sequence>
<evidence type="ECO:0000313" key="3">
    <source>
        <dbReference type="Proteomes" id="UP001273166"/>
    </source>
</evidence>
<feature type="region of interest" description="Disordered" evidence="1">
    <location>
        <begin position="188"/>
        <end position="211"/>
    </location>
</feature>
<evidence type="ECO:0000256" key="1">
    <source>
        <dbReference type="SAM" id="MobiDB-lite"/>
    </source>
</evidence>
<dbReference type="GeneID" id="87880447"/>
<comment type="caution">
    <text evidence="2">The sequence shown here is derived from an EMBL/GenBank/DDBJ whole genome shotgun (WGS) entry which is preliminary data.</text>
</comment>
<name>A0AAJ0M4S7_9PEZI</name>
<feature type="region of interest" description="Disordered" evidence="1">
    <location>
        <begin position="339"/>
        <end position="383"/>
    </location>
</feature>
<dbReference type="RefSeq" id="XP_062724619.1">
    <property type="nucleotide sequence ID" value="XM_062861618.1"/>
</dbReference>
<dbReference type="AlphaFoldDB" id="A0AAJ0M4S7"/>